<comment type="caution">
    <text evidence="3">The sequence shown here is derived from an EMBL/GenBank/DDBJ whole genome shotgun (WGS) entry which is preliminary data.</text>
</comment>
<feature type="compositionally biased region" description="Basic and acidic residues" evidence="1">
    <location>
        <begin position="174"/>
        <end position="184"/>
    </location>
</feature>
<dbReference type="InterPro" id="IPR052935">
    <property type="entry name" value="Mg2+_PAP"/>
</dbReference>
<feature type="compositionally biased region" description="Low complexity" evidence="1">
    <location>
        <begin position="616"/>
        <end position="635"/>
    </location>
</feature>
<evidence type="ECO:0000313" key="4">
    <source>
        <dbReference type="Proteomes" id="UP000772434"/>
    </source>
</evidence>
<keyword evidence="4" id="KW-1185">Reference proteome</keyword>
<accession>A0A9P5UG57</accession>
<proteinExistence type="predicted"/>
<feature type="compositionally biased region" description="Polar residues" evidence="1">
    <location>
        <begin position="636"/>
        <end position="645"/>
    </location>
</feature>
<dbReference type="PANTHER" id="PTHR28208:SF3">
    <property type="entry name" value="PHOSPHATIDATE PHOSPHATASE APP1"/>
    <property type="match status" value="1"/>
</dbReference>
<name>A0A9P5UG57_9AGAR</name>
<evidence type="ECO:0000259" key="2">
    <source>
        <dbReference type="Pfam" id="PF09949"/>
    </source>
</evidence>
<dbReference type="PANTHER" id="PTHR28208">
    <property type="entry name" value="PHOSPHATIDATE PHOSPHATASE APP1"/>
    <property type="match status" value="1"/>
</dbReference>
<feature type="domain" description="Phosphatidate phosphatase APP1 catalytic" evidence="2">
    <location>
        <begin position="363"/>
        <end position="513"/>
    </location>
</feature>
<dbReference type="Pfam" id="PF09949">
    <property type="entry name" value="APP1_cat"/>
    <property type="match status" value="1"/>
</dbReference>
<dbReference type="GO" id="GO:0008195">
    <property type="term" value="F:phosphatidate phosphatase activity"/>
    <property type="evidence" value="ECO:0007669"/>
    <property type="project" value="InterPro"/>
</dbReference>
<dbReference type="AlphaFoldDB" id="A0A9P5UG57"/>
<gene>
    <name evidence="3" type="ORF">BDP27DRAFT_1310560</name>
</gene>
<feature type="region of interest" description="Disordered" evidence="1">
    <location>
        <begin position="616"/>
        <end position="651"/>
    </location>
</feature>
<dbReference type="EMBL" id="JADNRY010000002">
    <property type="protein sequence ID" value="KAF9078001.1"/>
    <property type="molecule type" value="Genomic_DNA"/>
</dbReference>
<feature type="compositionally biased region" description="Polar residues" evidence="1">
    <location>
        <begin position="185"/>
        <end position="206"/>
    </location>
</feature>
<evidence type="ECO:0000313" key="3">
    <source>
        <dbReference type="EMBL" id="KAF9078001.1"/>
    </source>
</evidence>
<feature type="region of interest" description="Disordered" evidence="1">
    <location>
        <begin position="174"/>
        <end position="214"/>
    </location>
</feature>
<sequence>MSSWRKSALSAASSRLSSFKGYIAQKDFKVPEAINRGKERAGNFRDWAGQKLNNYYQISGTEKIALFPGWAARRYPEVTTGTQEEPFEIQVYVSGFASAYKSSDTSRSQRAFIRLAKGFAALPKLDGDPERESLTDSQTLTRSTEELLNSVKLPPRPNDITEDYEVERLEREFQKLSHEDRDSPYSRNSSTSDLATEDSSPVSSSLGAVKSKTSDEIRRLHANLESRLQPFWSSVVPNRTIRCRLYTSPHHIDEPSVDNGPVATQDVITANDGSFQVRFTVEWKDLCNHPGALHIAFGDPDEEHDLLVTAELLSPPSPTSSASSSTADLSTPYFSQNPKSYLQPTTQNPPTTLRVSLTHSPVHIVSDIDDTVKFSNVMGGARAVFHNVFVKELQELVIPGMGEWYEKMWKMGARFHYVSNGPFELLPLIGEFFQISKLPLGSVKLRSYAGKSLFSGLLSAPSARKRAGVLELLEAFPNSKFILVGDSGEQDLELYTELARERTSQVLAIFIRDVGDGEPLSDPTGNMFDKAPPPHTPIRSAPPSLDIPGRNLSGGDRLNGPTRTLAPLTTTLRMPLSAGLSIGLKSADYFSPNVFTAEPEQLIDFGDDSPITPTTAPPSAYAFVKPTTPVTPATPRSSLSTSTGSKMPEGERKRYELQMRVYKAKAMLVSGESNRDGSKIILRVFKSPLECVETWGLLDRYLKK</sequence>
<dbReference type="Proteomes" id="UP000772434">
    <property type="component" value="Unassembled WGS sequence"/>
</dbReference>
<dbReference type="OrthoDB" id="2117591at2759"/>
<dbReference type="InterPro" id="IPR019236">
    <property type="entry name" value="APP1_cat"/>
</dbReference>
<evidence type="ECO:0000256" key="1">
    <source>
        <dbReference type="SAM" id="MobiDB-lite"/>
    </source>
</evidence>
<dbReference type="GO" id="GO:0030479">
    <property type="term" value="C:actin cortical patch"/>
    <property type="evidence" value="ECO:0007669"/>
    <property type="project" value="TreeGrafter"/>
</dbReference>
<organism evidence="3 4">
    <name type="scientific">Rhodocollybia butyracea</name>
    <dbReference type="NCBI Taxonomy" id="206335"/>
    <lineage>
        <taxon>Eukaryota</taxon>
        <taxon>Fungi</taxon>
        <taxon>Dikarya</taxon>
        <taxon>Basidiomycota</taxon>
        <taxon>Agaricomycotina</taxon>
        <taxon>Agaricomycetes</taxon>
        <taxon>Agaricomycetidae</taxon>
        <taxon>Agaricales</taxon>
        <taxon>Marasmiineae</taxon>
        <taxon>Omphalotaceae</taxon>
        <taxon>Rhodocollybia</taxon>
    </lineage>
</organism>
<protein>
    <recommendedName>
        <fullName evidence="2">Phosphatidate phosphatase APP1 catalytic domain-containing protein</fullName>
    </recommendedName>
</protein>
<reference evidence="3" key="1">
    <citation type="submission" date="2020-11" db="EMBL/GenBank/DDBJ databases">
        <authorList>
            <consortium name="DOE Joint Genome Institute"/>
            <person name="Ahrendt S."/>
            <person name="Riley R."/>
            <person name="Andreopoulos W."/>
            <person name="Labutti K."/>
            <person name="Pangilinan J."/>
            <person name="Ruiz-Duenas F.J."/>
            <person name="Barrasa J.M."/>
            <person name="Sanchez-Garcia M."/>
            <person name="Camarero S."/>
            <person name="Miyauchi S."/>
            <person name="Serrano A."/>
            <person name="Linde D."/>
            <person name="Babiker R."/>
            <person name="Drula E."/>
            <person name="Ayuso-Fernandez I."/>
            <person name="Pacheco R."/>
            <person name="Padilla G."/>
            <person name="Ferreira P."/>
            <person name="Barriuso J."/>
            <person name="Kellner H."/>
            <person name="Castanera R."/>
            <person name="Alfaro M."/>
            <person name="Ramirez L."/>
            <person name="Pisabarro A.G."/>
            <person name="Kuo A."/>
            <person name="Tritt A."/>
            <person name="Lipzen A."/>
            <person name="He G."/>
            <person name="Yan M."/>
            <person name="Ng V."/>
            <person name="Cullen D."/>
            <person name="Martin F."/>
            <person name="Rosso M.-N."/>
            <person name="Henrissat B."/>
            <person name="Hibbett D."/>
            <person name="Martinez A.T."/>
            <person name="Grigoriev I.V."/>
        </authorList>
    </citation>
    <scope>NUCLEOTIDE SEQUENCE</scope>
    <source>
        <strain evidence="3">AH 40177</strain>
    </source>
</reference>